<proteinExistence type="predicted"/>
<protein>
    <submittedName>
        <fullName evidence="5">Anaphase-promoting complex subunit 13</fullName>
    </submittedName>
</protein>
<dbReference type="InterPro" id="IPR049043">
    <property type="entry name" value="WHD_RIOX1"/>
</dbReference>
<reference evidence="3 4" key="2">
    <citation type="submission" date="2018-11" db="EMBL/GenBank/DDBJ databases">
        <authorList>
            <consortium name="Pathogen Informatics"/>
        </authorList>
    </citation>
    <scope>NUCLEOTIDE SEQUENCE [LARGE SCALE GENOMIC DNA]</scope>
</reference>
<evidence type="ECO:0000256" key="1">
    <source>
        <dbReference type="SAM" id="MobiDB-lite"/>
    </source>
</evidence>
<evidence type="ECO:0000313" key="5">
    <source>
        <dbReference type="WBParaSite" id="HNAJ_0001253901-mRNA-1"/>
    </source>
</evidence>
<feature type="region of interest" description="Disordered" evidence="1">
    <location>
        <begin position="169"/>
        <end position="218"/>
    </location>
</feature>
<gene>
    <name evidence="3" type="ORF">HNAJ_LOCUS12517</name>
</gene>
<dbReference type="WBParaSite" id="HNAJ_0001253901-mRNA-1">
    <property type="protein sequence ID" value="HNAJ_0001253901-mRNA-1"/>
    <property type="gene ID" value="HNAJ_0001253901"/>
</dbReference>
<organism evidence="5">
    <name type="scientific">Rodentolepis nana</name>
    <name type="common">Dwarf tapeworm</name>
    <name type="synonym">Hymenolepis nana</name>
    <dbReference type="NCBI Taxonomy" id="102285"/>
    <lineage>
        <taxon>Eukaryota</taxon>
        <taxon>Metazoa</taxon>
        <taxon>Spiralia</taxon>
        <taxon>Lophotrochozoa</taxon>
        <taxon>Platyhelminthes</taxon>
        <taxon>Cestoda</taxon>
        <taxon>Eucestoda</taxon>
        <taxon>Cyclophyllidea</taxon>
        <taxon>Hymenolepididae</taxon>
        <taxon>Rodentolepis</taxon>
    </lineage>
</organism>
<reference evidence="5" key="1">
    <citation type="submission" date="2017-02" db="UniProtKB">
        <authorList>
            <consortium name="WormBaseParasite"/>
        </authorList>
    </citation>
    <scope>IDENTIFICATION</scope>
</reference>
<dbReference type="Gene3D" id="3.90.930.40">
    <property type="match status" value="1"/>
</dbReference>
<dbReference type="EMBL" id="UZAE01014394">
    <property type="protein sequence ID" value="VDO13331.1"/>
    <property type="molecule type" value="Genomic_DNA"/>
</dbReference>
<dbReference type="AlphaFoldDB" id="A0A0R3TXE4"/>
<dbReference type="Proteomes" id="UP000278807">
    <property type="component" value="Unassembled WGS sequence"/>
</dbReference>
<feature type="compositionally biased region" description="Acidic residues" evidence="1">
    <location>
        <begin position="169"/>
        <end position="184"/>
    </location>
</feature>
<feature type="domain" description="RIOX1/NO66-like C-terminal winged helix" evidence="2">
    <location>
        <begin position="53"/>
        <end position="157"/>
    </location>
</feature>
<evidence type="ECO:0000259" key="2">
    <source>
        <dbReference type="Pfam" id="PF21233"/>
    </source>
</evidence>
<sequence length="218" mass="25155">MTVIYFTAERNYHITTHGSYWQDPNFESGHEDEETVGVLQEGPNRPRLEGYPNFDDWELDLRSSVRIARRSAVCVVDDPNDPHHISLYHTFQNSMDARDDNELSSLKLPHDDVNLSMVKRLIDYYPQSVIINELARESEEEKTNLVHELFDNGVIIVTSLWQQHLFGENEEESVEMEEEDEESDSNQSIDFGEEYGSPGVEKVDLDEDDDSTADINDL</sequence>
<keyword evidence="4" id="KW-1185">Reference proteome</keyword>
<feature type="compositionally biased region" description="Acidic residues" evidence="1">
    <location>
        <begin position="204"/>
        <end position="218"/>
    </location>
</feature>
<name>A0A0R3TXE4_RODNA</name>
<dbReference type="STRING" id="102285.A0A0R3TXE4"/>
<evidence type="ECO:0000313" key="3">
    <source>
        <dbReference type="EMBL" id="VDO13331.1"/>
    </source>
</evidence>
<accession>A0A0R3TXE4</accession>
<evidence type="ECO:0000313" key="4">
    <source>
        <dbReference type="Proteomes" id="UP000278807"/>
    </source>
</evidence>
<dbReference type="Pfam" id="PF21233">
    <property type="entry name" value="WHD_RIOX1"/>
    <property type="match status" value="1"/>
</dbReference>